<dbReference type="InterPro" id="IPR014710">
    <property type="entry name" value="RmlC-like_jellyroll"/>
</dbReference>
<dbReference type="SUPFAM" id="SSF51182">
    <property type="entry name" value="RmlC-like cupins"/>
    <property type="match status" value="1"/>
</dbReference>
<dbReference type="RefSeq" id="WP_259612861.1">
    <property type="nucleotide sequence ID" value="NZ_CP091139.2"/>
</dbReference>
<keyword evidence="2" id="KW-1185">Reference proteome</keyword>
<gene>
    <name evidence="1" type="ORF">L2X98_24675</name>
</gene>
<reference evidence="1" key="1">
    <citation type="submission" date="2022-01" db="EMBL/GenBank/DDBJ databases">
        <title>Microbacterium eymi and Microbacterium rhizovicinus sp. nov., isolated from the rhizospheric soil of Elymus tsukushiensis, a plant native to the Dokdo Islands, Republic of Korea.</title>
        <authorList>
            <person name="Hwang Y.J."/>
        </authorList>
    </citation>
    <scope>NUCLEOTIDE SEQUENCE</scope>
    <source>
        <strain evidence="1">KUDC0405</strain>
    </source>
</reference>
<sequence>MDDGEVTARAGDVIVQRGTEHAWANRGESLARVAFVLVGGRFGDEVLAVLPENVHDSLMHHGPHDGPGPISPEA</sequence>
<evidence type="ECO:0008006" key="3">
    <source>
        <dbReference type="Google" id="ProtNLM"/>
    </source>
</evidence>
<protein>
    <recommendedName>
        <fullName evidence="3">Cupin domain-containing protein</fullName>
    </recommendedName>
</protein>
<evidence type="ECO:0000313" key="1">
    <source>
        <dbReference type="EMBL" id="UUT36212.1"/>
    </source>
</evidence>
<dbReference type="InterPro" id="IPR011051">
    <property type="entry name" value="RmlC_Cupin_sf"/>
</dbReference>
<dbReference type="Proteomes" id="UP001054811">
    <property type="component" value="Chromosome"/>
</dbReference>
<dbReference type="Gene3D" id="2.60.120.10">
    <property type="entry name" value="Jelly Rolls"/>
    <property type="match status" value="1"/>
</dbReference>
<accession>A0ABY5NM43</accession>
<proteinExistence type="predicted"/>
<evidence type="ECO:0000313" key="2">
    <source>
        <dbReference type="Proteomes" id="UP001054811"/>
    </source>
</evidence>
<name>A0ABY5NM43_9MICO</name>
<organism evidence="1 2">
    <name type="scientific">Microbacterium elymi</name>
    <dbReference type="NCBI Taxonomy" id="2909587"/>
    <lineage>
        <taxon>Bacteria</taxon>
        <taxon>Bacillati</taxon>
        <taxon>Actinomycetota</taxon>
        <taxon>Actinomycetes</taxon>
        <taxon>Micrococcales</taxon>
        <taxon>Microbacteriaceae</taxon>
        <taxon>Microbacterium</taxon>
    </lineage>
</organism>
<dbReference type="EMBL" id="CP091139">
    <property type="protein sequence ID" value="UUT36212.1"/>
    <property type="molecule type" value="Genomic_DNA"/>
</dbReference>